<protein>
    <submittedName>
        <fullName evidence="1">Terminase</fullName>
    </submittedName>
</protein>
<evidence type="ECO:0000313" key="1">
    <source>
        <dbReference type="EMBL" id="ETJ03346.1"/>
    </source>
</evidence>
<organism evidence="1 2">
    <name type="scientific">Actinomyces urogenitalis DORA_12</name>
    <dbReference type="NCBI Taxonomy" id="1403939"/>
    <lineage>
        <taxon>Bacteria</taxon>
        <taxon>Bacillati</taxon>
        <taxon>Actinomycetota</taxon>
        <taxon>Actinomycetes</taxon>
        <taxon>Actinomycetales</taxon>
        <taxon>Actinomycetaceae</taxon>
        <taxon>Actinomyces</taxon>
    </lineage>
</organism>
<evidence type="ECO:0000313" key="2">
    <source>
        <dbReference type="Proteomes" id="UP000018852"/>
    </source>
</evidence>
<dbReference type="Proteomes" id="UP000018852">
    <property type="component" value="Unassembled WGS sequence"/>
</dbReference>
<dbReference type="AlphaFoldDB" id="W1VCD6"/>
<proteinExistence type="predicted"/>
<dbReference type="Gene3D" id="3.40.50.300">
    <property type="entry name" value="P-loop containing nucleotide triphosphate hydrolases"/>
    <property type="match status" value="1"/>
</dbReference>
<sequence length="553" mass="60686">MAQAAAGRLAPPRERTVTLPQGIPKLTLGWGAIAWVTDNLRQPNGPLAGQPFRMTEGQVRFTLWFYALDPEGRWLHNRAVRRLAKGSGKSPFAGVLSLAELLGPVRLDHFDPDAPGGCVGRPVSMPLVQIAATSERQTANTMRMVRAMASKRSPLAKKYGLQVGKTFVDAPGGGKLEQITSSEGTAEGAEVSFVVGDETEHWTPGMGGPGLMETLTQNAVKTGARVMETSNAWVPGAGSVAESTFEAWCAQQEGLTRATQTILYDARVAPAITALTDDPDEGEISLSEGLRFVYEDCPWVDIEPIKQTIWATNYPTSRARRFFLNQPNAAENAWTSVQEWSRLSNPDRDLVDGEEVVLFFDGSKSNDHTALVGCCMDDGHVFTLGVWKPERATGVVNAGAVDSAVHAAFDRFKVAAFWADVREWESYVKDSWPREFGDDLLVWAVPRGKEPAPIAWDMRSHVYQFAEAAEMCLAEIQARSFTHDGNWATSEHVANARVNETRGRFSIKKESPKSSKKIDAAVCVIGARMVYRAVKASPEWEDRRTNGSEWGLF</sequence>
<dbReference type="PATRIC" id="fig|1403939.3.peg.1238"/>
<dbReference type="EMBL" id="AZLV01000851">
    <property type="protein sequence ID" value="ETJ03346.1"/>
    <property type="molecule type" value="Genomic_DNA"/>
</dbReference>
<dbReference type="InterPro" id="IPR027417">
    <property type="entry name" value="P-loop_NTPase"/>
</dbReference>
<accession>W1VCD6</accession>
<comment type="caution">
    <text evidence="1">The sequence shown here is derived from an EMBL/GenBank/DDBJ whole genome shotgun (WGS) entry which is preliminary data.</text>
</comment>
<reference evidence="1 2" key="1">
    <citation type="submission" date="2013-12" db="EMBL/GenBank/DDBJ databases">
        <title>A Varibaculum cambriense genome reconstructed from a premature infant gut community with otherwise low bacterial novelty that shifts toward anaerobic metabolism during the third week of life.</title>
        <authorList>
            <person name="Brown C.T."/>
            <person name="Sharon I."/>
            <person name="Thomas B.C."/>
            <person name="Castelle C.J."/>
            <person name="Morowitz M.J."/>
            <person name="Banfield J.F."/>
        </authorList>
    </citation>
    <scope>NUCLEOTIDE SEQUENCE [LARGE SCALE GENOMIC DNA]</scope>
    <source>
        <strain evidence="2">DORA_12</strain>
    </source>
</reference>
<name>W1VCD6_9ACTO</name>
<gene>
    <name evidence="1" type="ORF">Q605_AUC00851G0003</name>
</gene>